<dbReference type="InterPro" id="IPR033449">
    <property type="entry name" value="Rit1_N"/>
</dbReference>
<protein>
    <recommendedName>
        <fullName evidence="5">Initiator tRNA phosphoribosyl transferase</fullName>
    </recommendedName>
</protein>
<dbReference type="EMBL" id="KN832871">
    <property type="protein sequence ID" value="KIN06349.1"/>
    <property type="molecule type" value="Genomic_DNA"/>
</dbReference>
<dbReference type="PANTHER" id="PTHR31811:SF0">
    <property type="entry name" value="TRNA A64-2'-O-RIBOSYLPHOSPHATE TRANSFERASE"/>
    <property type="match status" value="1"/>
</dbReference>
<evidence type="ECO:0000313" key="3">
    <source>
        <dbReference type="EMBL" id="KIN06349.1"/>
    </source>
</evidence>
<dbReference type="Pfam" id="PF17184">
    <property type="entry name" value="Rit1_C"/>
    <property type="match status" value="1"/>
</dbReference>
<evidence type="ECO:0000259" key="2">
    <source>
        <dbReference type="Pfam" id="PF17184"/>
    </source>
</evidence>
<feature type="domain" description="Rit1 DUSP-like" evidence="1">
    <location>
        <begin position="372"/>
        <end position="486"/>
    </location>
</feature>
<dbReference type="Pfam" id="PF04179">
    <property type="entry name" value="Init_tRNA_PT"/>
    <property type="match status" value="1"/>
</dbReference>
<accession>A0A0C3D4X6</accession>
<evidence type="ECO:0000313" key="4">
    <source>
        <dbReference type="Proteomes" id="UP000054321"/>
    </source>
</evidence>
<evidence type="ECO:0000259" key="1">
    <source>
        <dbReference type="Pfam" id="PF04179"/>
    </source>
</evidence>
<feature type="domain" description="Rit1 N-terminal" evidence="2">
    <location>
        <begin position="55"/>
        <end position="311"/>
    </location>
</feature>
<dbReference type="AlphaFoldDB" id="A0A0C3D4X6"/>
<dbReference type="STRING" id="913774.A0A0C3D4X6"/>
<dbReference type="PIRSF" id="PIRSF007747">
    <property type="entry name" value="Ribosyl_Ptfrase"/>
    <property type="match status" value="1"/>
</dbReference>
<dbReference type="Proteomes" id="UP000054321">
    <property type="component" value="Unassembled WGS sequence"/>
</dbReference>
<keyword evidence="4" id="KW-1185">Reference proteome</keyword>
<dbReference type="InterPro" id="IPR033421">
    <property type="entry name" value="Rit1_DUSP-like"/>
</dbReference>
<reference evidence="3 4" key="1">
    <citation type="submission" date="2014-04" db="EMBL/GenBank/DDBJ databases">
        <authorList>
            <consortium name="DOE Joint Genome Institute"/>
            <person name="Kuo A."/>
            <person name="Martino E."/>
            <person name="Perotto S."/>
            <person name="Kohler A."/>
            <person name="Nagy L.G."/>
            <person name="Floudas D."/>
            <person name="Copeland A."/>
            <person name="Barry K.W."/>
            <person name="Cichocki N."/>
            <person name="Veneault-Fourrey C."/>
            <person name="LaButti K."/>
            <person name="Lindquist E.A."/>
            <person name="Lipzen A."/>
            <person name="Lundell T."/>
            <person name="Morin E."/>
            <person name="Murat C."/>
            <person name="Sun H."/>
            <person name="Tunlid A."/>
            <person name="Henrissat B."/>
            <person name="Grigoriev I.V."/>
            <person name="Hibbett D.S."/>
            <person name="Martin F."/>
            <person name="Nordberg H.P."/>
            <person name="Cantor M.N."/>
            <person name="Hua S.X."/>
        </authorList>
    </citation>
    <scope>NUCLEOTIDE SEQUENCE [LARGE SCALE GENOMIC DNA]</scope>
    <source>
        <strain evidence="3 4">Zn</strain>
    </source>
</reference>
<dbReference type="PANTHER" id="PTHR31811">
    <property type="entry name" value="TRNA A64-2'-O-RIBOSYLPHOSPHATE TRANSFERASE"/>
    <property type="match status" value="1"/>
</dbReference>
<dbReference type="InParanoid" id="A0A0C3D4X6"/>
<dbReference type="InterPro" id="IPR007306">
    <property type="entry name" value="Rit1"/>
</dbReference>
<dbReference type="OrthoDB" id="45256at2759"/>
<gene>
    <name evidence="3" type="ORF">OIDMADRAFT_141942</name>
</gene>
<dbReference type="FunCoup" id="A0A0C3D4X6">
    <property type="interactions" value="69"/>
</dbReference>
<dbReference type="GO" id="GO:0043399">
    <property type="term" value="F:tRNA adenosine(64)-2'-O-ribosylphosphate transferase activity"/>
    <property type="evidence" value="ECO:0007669"/>
    <property type="project" value="InterPro"/>
</dbReference>
<name>A0A0C3D4X6_OIDMZ</name>
<organism evidence="3 4">
    <name type="scientific">Oidiodendron maius (strain Zn)</name>
    <dbReference type="NCBI Taxonomy" id="913774"/>
    <lineage>
        <taxon>Eukaryota</taxon>
        <taxon>Fungi</taxon>
        <taxon>Dikarya</taxon>
        <taxon>Ascomycota</taxon>
        <taxon>Pezizomycotina</taxon>
        <taxon>Leotiomycetes</taxon>
        <taxon>Leotiomycetes incertae sedis</taxon>
        <taxon>Myxotrichaceae</taxon>
        <taxon>Oidiodendron</taxon>
    </lineage>
</organism>
<dbReference type="HOGENOM" id="CLU_027654_1_1_1"/>
<reference evidence="4" key="2">
    <citation type="submission" date="2015-01" db="EMBL/GenBank/DDBJ databases">
        <title>Evolutionary Origins and Diversification of the Mycorrhizal Mutualists.</title>
        <authorList>
            <consortium name="DOE Joint Genome Institute"/>
            <consortium name="Mycorrhizal Genomics Consortium"/>
            <person name="Kohler A."/>
            <person name="Kuo A."/>
            <person name="Nagy L.G."/>
            <person name="Floudas D."/>
            <person name="Copeland A."/>
            <person name="Barry K.W."/>
            <person name="Cichocki N."/>
            <person name="Veneault-Fourrey C."/>
            <person name="LaButti K."/>
            <person name="Lindquist E.A."/>
            <person name="Lipzen A."/>
            <person name="Lundell T."/>
            <person name="Morin E."/>
            <person name="Murat C."/>
            <person name="Riley R."/>
            <person name="Ohm R."/>
            <person name="Sun H."/>
            <person name="Tunlid A."/>
            <person name="Henrissat B."/>
            <person name="Grigoriev I.V."/>
            <person name="Hibbett D.S."/>
            <person name="Martin F."/>
        </authorList>
    </citation>
    <scope>NUCLEOTIDE SEQUENCE [LARGE SCALE GENOMIC DNA]</scope>
    <source>
        <strain evidence="4">Zn</strain>
    </source>
</reference>
<dbReference type="GO" id="GO:0019988">
    <property type="term" value="P:charged-tRNA amino acid modification"/>
    <property type="evidence" value="ECO:0007669"/>
    <property type="project" value="InterPro"/>
</dbReference>
<sequence>MTIYLQRPCAAASPSQSTRKLQLHWQAFQMPGPTASDLIFSEQANHNFSKTLGALKRSTFSIHNRLQSIQEDAAFAQRVGQAYGRPLIANERCGSWYIAPDHKGGSAYFKSTDGHTGVWKFSSRRLNLHLLKIIEQNDGCIVVDSTRRGKRMPDALSKTLPIWCSVLNRFLFPDQSEWHELYTPPQVVSDSEHTQISALLPSFLASLKALDLPKDAFKAPVSKPLRPIWITPDSNLSETERIFEDFRPIICCTVSRRVADGELGGGDYIQGAGDDTENWAHGLTPSIFWSNRETLLSTPEYDLPEVIRTLLQCNTETQLGDSSNMRCLQPTSCLFITSLAAVGTIGINRNVYLITLLPNITQDNTWQISKRRLDVGLGPHKLGSRNLRLALPTIAEFASGVFYEEGEPKAERHIIIACETGKDLSIAVAVALLCLFFDDEGGLLLERRDKSVMDKAFIRHRLGWISTFMPDANPNRASLQSVNSFLM</sequence>
<evidence type="ECO:0008006" key="5">
    <source>
        <dbReference type="Google" id="ProtNLM"/>
    </source>
</evidence>
<dbReference type="GO" id="GO:0005737">
    <property type="term" value="C:cytoplasm"/>
    <property type="evidence" value="ECO:0007669"/>
    <property type="project" value="TreeGrafter"/>
</dbReference>
<proteinExistence type="predicted"/>